<evidence type="ECO:0000313" key="3">
    <source>
        <dbReference type="Proteomes" id="UP001164705"/>
    </source>
</evidence>
<dbReference type="Proteomes" id="UP001164705">
    <property type="component" value="Chromosome"/>
</dbReference>
<organism evidence="2 3">
    <name type="scientific">Lacinutrix neustonica</name>
    <dbReference type="NCBI Taxonomy" id="2980107"/>
    <lineage>
        <taxon>Bacteria</taxon>
        <taxon>Pseudomonadati</taxon>
        <taxon>Bacteroidota</taxon>
        <taxon>Flavobacteriia</taxon>
        <taxon>Flavobacteriales</taxon>
        <taxon>Flavobacteriaceae</taxon>
        <taxon>Lacinutrix</taxon>
    </lineage>
</organism>
<accession>A0A9E8SGH1</accession>
<protein>
    <submittedName>
        <fullName evidence="2">Uncharacterized protein</fullName>
    </submittedName>
</protein>
<keyword evidence="1" id="KW-0472">Membrane</keyword>
<dbReference type="EMBL" id="CP113088">
    <property type="protein sequence ID" value="WAC01730.1"/>
    <property type="molecule type" value="Genomic_DNA"/>
</dbReference>
<dbReference type="PROSITE" id="PS51257">
    <property type="entry name" value="PROKAR_LIPOPROTEIN"/>
    <property type="match status" value="1"/>
</dbReference>
<proteinExistence type="predicted"/>
<name>A0A9E8SGH1_9FLAO</name>
<keyword evidence="1" id="KW-1133">Transmembrane helix</keyword>
<dbReference type="KEGG" id="lnu:N7U66_17810"/>
<feature type="transmembrane region" description="Helical" evidence="1">
    <location>
        <begin position="6"/>
        <end position="26"/>
    </location>
</feature>
<evidence type="ECO:0000313" key="2">
    <source>
        <dbReference type="EMBL" id="WAC01730.1"/>
    </source>
</evidence>
<sequence length="389" mass="45803">MTCNKTSFYFFNKIVVLSIIIIFFSCKKSKIENEKVITPKLKISNYIKQDSVSTLVFEKLEEFLLIKNQDFRSSKYWSDLDFEHYIFPYNDIVNIEMSKEGESIYEPKVLELLHIEGTNEYIVKIAFLKYSNQELGIKCIYNLIFDIKEQKFKRILNYNTRNWKKIDVGDIEYYISPLREFNITEALEFDYANKKIAQLFEMESKSVKYYSCISPVELFEIKGFDYIHNMYMSDKGGLSEVTSNILFSGNDSDTYNHEIVHFYTYEKYYSTIGNLSLINEGLATFIGGSGEASYSVLRKKLMLFLEKESIDVNGYLYPYSNDEMRNEIAYTIGAILCERSLRLYGRSSFLDIFYAKNLQEVMIYLNINEANLVMELKNELKNEPIELLW</sequence>
<reference evidence="2" key="1">
    <citation type="submission" date="2022-11" db="EMBL/GenBank/DDBJ databases">
        <title>Lacinutrix neustonica HL-RS19T sp. nov., isolated from the surface microlayer sample of brackish Lake Shihwa.</title>
        <authorList>
            <person name="Choi J.Y."/>
            <person name="Hwang C.Y."/>
        </authorList>
    </citation>
    <scope>NUCLEOTIDE SEQUENCE</scope>
    <source>
        <strain evidence="2">HL-RS19</strain>
    </source>
</reference>
<gene>
    <name evidence="2" type="ORF">N7U66_17810</name>
</gene>
<keyword evidence="1" id="KW-0812">Transmembrane</keyword>
<evidence type="ECO:0000256" key="1">
    <source>
        <dbReference type="SAM" id="Phobius"/>
    </source>
</evidence>
<dbReference type="AlphaFoldDB" id="A0A9E8SGH1"/>
<keyword evidence="3" id="KW-1185">Reference proteome</keyword>
<dbReference type="RefSeq" id="WP_267676328.1">
    <property type="nucleotide sequence ID" value="NZ_CP113088.1"/>
</dbReference>